<feature type="chain" id="PRO_5042081380" evidence="2">
    <location>
        <begin position="24"/>
        <end position="185"/>
    </location>
</feature>
<keyword evidence="2" id="KW-0732">Signal</keyword>
<proteinExistence type="predicted"/>
<feature type="compositionally biased region" description="Low complexity" evidence="1">
    <location>
        <begin position="78"/>
        <end position="93"/>
    </location>
</feature>
<protein>
    <submittedName>
        <fullName evidence="3">Uncharacterized protein</fullName>
    </submittedName>
</protein>
<evidence type="ECO:0000313" key="4">
    <source>
        <dbReference type="Proteomes" id="UP001209878"/>
    </source>
</evidence>
<feature type="signal peptide" evidence="2">
    <location>
        <begin position="1"/>
        <end position="23"/>
    </location>
</feature>
<evidence type="ECO:0000313" key="3">
    <source>
        <dbReference type="EMBL" id="KAK2171258.1"/>
    </source>
</evidence>
<accession>A0AAD9KGL9</accession>
<sequence>MTRLTTLLGCVAVALLLPDLCLSVPITTTTSTTPEPTPVPDYEVPPRPEDDGVDAMNGLDYGPLKDDYTNEEMGDGGDQPQGQDDGTDPYGPQVPEAPEVPRVIEVPNYGENEVAPMRQRDPLSAANNLVLRLEQLLRGVIEGDNRLLKDALKMSLQQNEMFKMMLAGRGKPRDGITQHDGNTQK</sequence>
<evidence type="ECO:0000256" key="2">
    <source>
        <dbReference type="SAM" id="SignalP"/>
    </source>
</evidence>
<keyword evidence="4" id="KW-1185">Reference proteome</keyword>
<comment type="caution">
    <text evidence="3">The sequence shown here is derived from an EMBL/GenBank/DDBJ whole genome shotgun (WGS) entry which is preliminary data.</text>
</comment>
<dbReference type="AlphaFoldDB" id="A0AAD9KGL9"/>
<gene>
    <name evidence="3" type="ORF">NP493_1083g00009</name>
</gene>
<evidence type="ECO:0000256" key="1">
    <source>
        <dbReference type="SAM" id="MobiDB-lite"/>
    </source>
</evidence>
<feature type="region of interest" description="Disordered" evidence="1">
    <location>
        <begin position="28"/>
        <end position="99"/>
    </location>
</feature>
<reference evidence="3" key="1">
    <citation type="journal article" date="2023" name="Mol. Biol. Evol.">
        <title>Third-Generation Sequencing Reveals the Adaptive Role of the Epigenome in Three Deep-Sea Polychaetes.</title>
        <authorList>
            <person name="Perez M."/>
            <person name="Aroh O."/>
            <person name="Sun Y."/>
            <person name="Lan Y."/>
            <person name="Juniper S.K."/>
            <person name="Young C.R."/>
            <person name="Angers B."/>
            <person name="Qian P.Y."/>
        </authorList>
    </citation>
    <scope>NUCLEOTIDE SEQUENCE</scope>
    <source>
        <strain evidence="3">R07B-5</strain>
    </source>
</reference>
<name>A0AAD9KGL9_RIDPI</name>
<organism evidence="3 4">
    <name type="scientific">Ridgeia piscesae</name>
    <name type="common">Tubeworm</name>
    <dbReference type="NCBI Taxonomy" id="27915"/>
    <lineage>
        <taxon>Eukaryota</taxon>
        <taxon>Metazoa</taxon>
        <taxon>Spiralia</taxon>
        <taxon>Lophotrochozoa</taxon>
        <taxon>Annelida</taxon>
        <taxon>Polychaeta</taxon>
        <taxon>Sedentaria</taxon>
        <taxon>Canalipalpata</taxon>
        <taxon>Sabellida</taxon>
        <taxon>Siboglinidae</taxon>
        <taxon>Ridgeia</taxon>
    </lineage>
</organism>
<dbReference type="EMBL" id="JAODUO010001085">
    <property type="protein sequence ID" value="KAK2171258.1"/>
    <property type="molecule type" value="Genomic_DNA"/>
</dbReference>
<dbReference type="Proteomes" id="UP001209878">
    <property type="component" value="Unassembled WGS sequence"/>
</dbReference>